<keyword evidence="4 5" id="KW-0539">Nucleus</keyword>
<keyword evidence="1 5" id="KW-0479">Metal-binding</keyword>
<dbReference type="GO" id="GO:0000981">
    <property type="term" value="F:DNA-binding transcription factor activity, RNA polymerase II-specific"/>
    <property type="evidence" value="ECO:0007669"/>
    <property type="project" value="TreeGrafter"/>
</dbReference>
<feature type="domain" description="DM" evidence="7">
    <location>
        <begin position="27"/>
        <end position="74"/>
    </location>
</feature>
<evidence type="ECO:0000256" key="3">
    <source>
        <dbReference type="ARBA" id="ARBA00023125"/>
    </source>
</evidence>
<dbReference type="Pfam" id="PF00751">
    <property type="entry name" value="DM"/>
    <property type="match status" value="1"/>
</dbReference>
<dbReference type="GO" id="GO:0007548">
    <property type="term" value="P:sex differentiation"/>
    <property type="evidence" value="ECO:0007669"/>
    <property type="project" value="TreeGrafter"/>
</dbReference>
<dbReference type="SUPFAM" id="SSF82927">
    <property type="entry name" value="Cysteine-rich DNA binding domain, (DM domain)"/>
    <property type="match status" value="1"/>
</dbReference>
<evidence type="ECO:0000259" key="7">
    <source>
        <dbReference type="PROSITE" id="PS50809"/>
    </source>
</evidence>
<dbReference type="OrthoDB" id="5842031at2759"/>
<dbReference type="PROSITE" id="PS40000">
    <property type="entry name" value="DM_1"/>
    <property type="match status" value="1"/>
</dbReference>
<gene>
    <name evidence="9" type="primary">LOC112690179</name>
</gene>
<evidence type="ECO:0000256" key="5">
    <source>
        <dbReference type="PROSITE-ProRule" id="PRU00070"/>
    </source>
</evidence>
<dbReference type="Proteomes" id="UP000694846">
    <property type="component" value="Unplaced"/>
</dbReference>
<dbReference type="PANTHER" id="PTHR12322:SF100">
    <property type="entry name" value="PROTEIN DOUBLESEX"/>
    <property type="match status" value="1"/>
</dbReference>
<keyword evidence="2 5" id="KW-0862">Zinc</keyword>
<dbReference type="RefSeq" id="XP_025419915.1">
    <property type="nucleotide sequence ID" value="XM_025564130.1"/>
</dbReference>
<dbReference type="InterPro" id="IPR036407">
    <property type="entry name" value="DM_DNA-bd_sf"/>
</dbReference>
<dbReference type="GeneID" id="112690179"/>
<evidence type="ECO:0000313" key="9">
    <source>
        <dbReference type="RefSeq" id="XP_025419915.1"/>
    </source>
</evidence>
<protein>
    <submittedName>
        <fullName evidence="9">Doublesex- and mab-3-related transcription factor A2-like</fullName>
    </submittedName>
</protein>
<dbReference type="InterPro" id="IPR001275">
    <property type="entry name" value="DM_DNA-bd"/>
</dbReference>
<evidence type="ECO:0000256" key="2">
    <source>
        <dbReference type="ARBA" id="ARBA00022833"/>
    </source>
</evidence>
<dbReference type="PANTHER" id="PTHR12322">
    <property type="entry name" value="DOUBLESEX AND MAB-3 RELATED TRANSCRIPTION FACTOR DMRT"/>
    <property type="match status" value="1"/>
</dbReference>
<organism evidence="8 9">
    <name type="scientific">Sipha flava</name>
    <name type="common">yellow sugarcane aphid</name>
    <dbReference type="NCBI Taxonomy" id="143950"/>
    <lineage>
        <taxon>Eukaryota</taxon>
        <taxon>Metazoa</taxon>
        <taxon>Ecdysozoa</taxon>
        <taxon>Arthropoda</taxon>
        <taxon>Hexapoda</taxon>
        <taxon>Insecta</taxon>
        <taxon>Pterygota</taxon>
        <taxon>Neoptera</taxon>
        <taxon>Paraneoptera</taxon>
        <taxon>Hemiptera</taxon>
        <taxon>Sternorrhyncha</taxon>
        <taxon>Aphidomorpha</taxon>
        <taxon>Aphidoidea</taxon>
        <taxon>Aphididae</taxon>
        <taxon>Sipha</taxon>
    </lineage>
</organism>
<comment type="subcellular location">
    <subcellularLocation>
        <location evidence="5">Nucleus</location>
    </subcellularLocation>
</comment>
<evidence type="ECO:0000256" key="4">
    <source>
        <dbReference type="ARBA" id="ARBA00023242"/>
    </source>
</evidence>
<keyword evidence="8" id="KW-1185">Reference proteome</keyword>
<evidence type="ECO:0000256" key="6">
    <source>
        <dbReference type="SAM" id="MobiDB-lite"/>
    </source>
</evidence>
<feature type="region of interest" description="Disordered" evidence="6">
    <location>
        <begin position="140"/>
        <end position="200"/>
    </location>
</feature>
<keyword evidence="3 5" id="KW-0238">DNA-binding</keyword>
<dbReference type="PROSITE" id="PS50809">
    <property type="entry name" value="DM_2"/>
    <property type="match status" value="1"/>
</dbReference>
<evidence type="ECO:0000256" key="1">
    <source>
        <dbReference type="ARBA" id="ARBA00022723"/>
    </source>
</evidence>
<dbReference type="SMART" id="SM00301">
    <property type="entry name" value="DM"/>
    <property type="match status" value="1"/>
</dbReference>
<dbReference type="InterPro" id="IPR026607">
    <property type="entry name" value="DMRT"/>
</dbReference>
<sequence>MPASRHQQQQQQQQVVTSAVKEKQRLCTNCKNHDLRKVWKKHKRYCKFRDCTCAKCTKTAATRKNCAEQTAKRRARQEDEQREQELQLNPSNFKDERAVPYNPVPSTVTSVPPFRTPCILVSGGGGSVLGGSVLGGGSPMSVIKESPLQTSSDYDDTSSLDPGGGSSTFAANDRDGASSGHTGGGIGSLQCVDIDAGRQR</sequence>
<name>A0A8B8GAW8_9HEMI</name>
<reference evidence="9" key="1">
    <citation type="submission" date="2025-08" db="UniProtKB">
        <authorList>
            <consortium name="RefSeq"/>
        </authorList>
    </citation>
    <scope>IDENTIFICATION</scope>
    <source>
        <tissue evidence="9">Whole body</tissue>
    </source>
</reference>
<accession>A0A8B8GAW8</accession>
<dbReference type="Gene3D" id="4.10.1040.10">
    <property type="entry name" value="DM DNA-binding domain"/>
    <property type="match status" value="1"/>
</dbReference>
<feature type="DNA-binding region" description="DM" evidence="5">
    <location>
        <begin position="27"/>
        <end position="74"/>
    </location>
</feature>
<dbReference type="GO" id="GO:0046872">
    <property type="term" value="F:metal ion binding"/>
    <property type="evidence" value="ECO:0007669"/>
    <property type="project" value="UniProtKB-KW"/>
</dbReference>
<evidence type="ECO:0000313" key="8">
    <source>
        <dbReference type="Proteomes" id="UP000694846"/>
    </source>
</evidence>
<dbReference type="AlphaFoldDB" id="A0A8B8GAW8"/>
<dbReference type="GO" id="GO:0005634">
    <property type="term" value="C:nucleus"/>
    <property type="evidence" value="ECO:0007669"/>
    <property type="project" value="UniProtKB-SubCell"/>
</dbReference>
<proteinExistence type="predicted"/>
<dbReference type="GO" id="GO:0000978">
    <property type="term" value="F:RNA polymerase II cis-regulatory region sequence-specific DNA binding"/>
    <property type="evidence" value="ECO:0007669"/>
    <property type="project" value="TreeGrafter"/>
</dbReference>